<dbReference type="Proteomes" id="UP000562682">
    <property type="component" value="Unassembled WGS sequence"/>
</dbReference>
<name>A0A8H5X2Z3_9HYPO</name>
<organism evidence="1 2">
    <name type="scientific">Fusarium denticulatum</name>
    <dbReference type="NCBI Taxonomy" id="48507"/>
    <lineage>
        <taxon>Eukaryota</taxon>
        <taxon>Fungi</taxon>
        <taxon>Dikarya</taxon>
        <taxon>Ascomycota</taxon>
        <taxon>Pezizomycotina</taxon>
        <taxon>Sordariomycetes</taxon>
        <taxon>Hypocreomycetidae</taxon>
        <taxon>Hypocreales</taxon>
        <taxon>Nectriaceae</taxon>
        <taxon>Fusarium</taxon>
        <taxon>Fusarium fujikuroi species complex</taxon>
    </lineage>
</organism>
<reference evidence="1 2" key="1">
    <citation type="submission" date="2020-05" db="EMBL/GenBank/DDBJ databases">
        <title>Identification and distribution of gene clusters putatively required for synthesis of sphingolipid metabolism inhibitors in phylogenetically diverse species of the filamentous fungus Fusarium.</title>
        <authorList>
            <person name="Kim H.-S."/>
            <person name="Busman M."/>
            <person name="Brown D.W."/>
            <person name="Divon H."/>
            <person name="Uhlig S."/>
            <person name="Proctor R.H."/>
        </authorList>
    </citation>
    <scope>NUCLEOTIDE SEQUENCE [LARGE SCALE GENOMIC DNA]</scope>
    <source>
        <strain evidence="1 2">NRRL 25311</strain>
    </source>
</reference>
<keyword evidence="2" id="KW-1185">Reference proteome</keyword>
<evidence type="ECO:0000313" key="2">
    <source>
        <dbReference type="Proteomes" id="UP000562682"/>
    </source>
</evidence>
<gene>
    <name evidence="1" type="ORF">FDENT_8777</name>
</gene>
<protein>
    <submittedName>
        <fullName evidence="1">Uncharacterized protein</fullName>
    </submittedName>
</protein>
<dbReference type="AlphaFoldDB" id="A0A8H5X2Z3"/>
<sequence length="93" mass="10625">MAIVHGFQTQIFRLLGIRTKYPGYSKLIYDSNGKIISCICGPKIQPRVFKKPDTVFYKQAKPSGVNSKKMSEENTGETDIIWRIRESRGKKDS</sequence>
<comment type="caution">
    <text evidence="1">The sequence shown here is derived from an EMBL/GenBank/DDBJ whole genome shotgun (WGS) entry which is preliminary data.</text>
</comment>
<evidence type="ECO:0000313" key="1">
    <source>
        <dbReference type="EMBL" id="KAF5679264.1"/>
    </source>
</evidence>
<proteinExistence type="predicted"/>
<dbReference type="EMBL" id="JAAOAK010000258">
    <property type="protein sequence ID" value="KAF5679264.1"/>
    <property type="molecule type" value="Genomic_DNA"/>
</dbReference>
<accession>A0A8H5X2Z3</accession>